<name>A0AA40FB60_9PEZI</name>
<protein>
    <submittedName>
        <fullName evidence="1">Uncharacterized protein</fullName>
    </submittedName>
</protein>
<sequence length="101" mass="11308">MMRFSRWLAFVLETPSSRLGGFCSVVTRLEPGAKADRKIIQSTDLLSRGSCRARFFSPPPISTTARTGQDGGHLESFPFDIRHSTCVLEPMFRMDKNGANR</sequence>
<evidence type="ECO:0000313" key="2">
    <source>
        <dbReference type="Proteomes" id="UP001172155"/>
    </source>
</evidence>
<dbReference type="Proteomes" id="UP001172155">
    <property type="component" value="Unassembled WGS sequence"/>
</dbReference>
<accession>A0AA40FB60</accession>
<dbReference type="EMBL" id="JAUKUD010000001">
    <property type="protein sequence ID" value="KAK0754572.1"/>
    <property type="molecule type" value="Genomic_DNA"/>
</dbReference>
<organism evidence="1 2">
    <name type="scientific">Schizothecium vesticola</name>
    <dbReference type="NCBI Taxonomy" id="314040"/>
    <lineage>
        <taxon>Eukaryota</taxon>
        <taxon>Fungi</taxon>
        <taxon>Dikarya</taxon>
        <taxon>Ascomycota</taxon>
        <taxon>Pezizomycotina</taxon>
        <taxon>Sordariomycetes</taxon>
        <taxon>Sordariomycetidae</taxon>
        <taxon>Sordariales</taxon>
        <taxon>Schizotheciaceae</taxon>
        <taxon>Schizothecium</taxon>
    </lineage>
</organism>
<evidence type="ECO:0000313" key="1">
    <source>
        <dbReference type="EMBL" id="KAK0754572.1"/>
    </source>
</evidence>
<dbReference type="AlphaFoldDB" id="A0AA40FB60"/>
<gene>
    <name evidence="1" type="ORF">B0T18DRAFT_399451</name>
</gene>
<reference evidence="1" key="1">
    <citation type="submission" date="2023-06" db="EMBL/GenBank/DDBJ databases">
        <title>Genome-scale phylogeny and comparative genomics of the fungal order Sordariales.</title>
        <authorList>
            <consortium name="Lawrence Berkeley National Laboratory"/>
            <person name="Hensen N."/>
            <person name="Bonometti L."/>
            <person name="Westerberg I."/>
            <person name="Brannstrom I.O."/>
            <person name="Guillou S."/>
            <person name="Cros-Aarteil S."/>
            <person name="Calhoun S."/>
            <person name="Haridas S."/>
            <person name="Kuo A."/>
            <person name="Mondo S."/>
            <person name="Pangilinan J."/>
            <person name="Riley R."/>
            <person name="LaButti K."/>
            <person name="Andreopoulos B."/>
            <person name="Lipzen A."/>
            <person name="Chen C."/>
            <person name="Yanf M."/>
            <person name="Daum C."/>
            <person name="Ng V."/>
            <person name="Clum A."/>
            <person name="Steindorff A."/>
            <person name="Ohm R."/>
            <person name="Martin F."/>
            <person name="Silar P."/>
            <person name="Natvig D."/>
            <person name="Lalanne C."/>
            <person name="Gautier V."/>
            <person name="Ament-velasquez S.L."/>
            <person name="Kruys A."/>
            <person name="Hutchinson M.I."/>
            <person name="Powell A.J."/>
            <person name="Barry K."/>
            <person name="Miller A.N."/>
            <person name="Grigoriev I.V."/>
            <person name="Debuchy R."/>
            <person name="Gladieux P."/>
            <person name="Thoren M.H."/>
            <person name="Johannesson H."/>
        </authorList>
    </citation>
    <scope>NUCLEOTIDE SEQUENCE</scope>
    <source>
        <strain evidence="1">SMH3187-1</strain>
    </source>
</reference>
<keyword evidence="2" id="KW-1185">Reference proteome</keyword>
<comment type="caution">
    <text evidence="1">The sequence shown here is derived from an EMBL/GenBank/DDBJ whole genome shotgun (WGS) entry which is preliminary data.</text>
</comment>
<proteinExistence type="predicted"/>